<comment type="caution">
    <text evidence="2">The sequence shown here is derived from an EMBL/GenBank/DDBJ whole genome shotgun (WGS) entry which is preliminary data.</text>
</comment>
<feature type="region of interest" description="Disordered" evidence="1">
    <location>
        <begin position="68"/>
        <end position="87"/>
    </location>
</feature>
<dbReference type="EMBL" id="BKCJ010005142">
    <property type="protein sequence ID" value="GEU65122.1"/>
    <property type="molecule type" value="Genomic_DNA"/>
</dbReference>
<proteinExistence type="predicted"/>
<gene>
    <name evidence="2" type="ORF">Tci_037100</name>
</gene>
<evidence type="ECO:0000313" key="2">
    <source>
        <dbReference type="EMBL" id="GEU65122.1"/>
    </source>
</evidence>
<name>A0A6L2LXG4_TANCI</name>
<accession>A0A6L2LXG4</accession>
<dbReference type="AlphaFoldDB" id="A0A6L2LXG4"/>
<evidence type="ECO:0000256" key="1">
    <source>
        <dbReference type="SAM" id="MobiDB-lite"/>
    </source>
</evidence>
<organism evidence="2">
    <name type="scientific">Tanacetum cinerariifolium</name>
    <name type="common">Dalmatian daisy</name>
    <name type="synonym">Chrysanthemum cinerariifolium</name>
    <dbReference type="NCBI Taxonomy" id="118510"/>
    <lineage>
        <taxon>Eukaryota</taxon>
        <taxon>Viridiplantae</taxon>
        <taxon>Streptophyta</taxon>
        <taxon>Embryophyta</taxon>
        <taxon>Tracheophyta</taxon>
        <taxon>Spermatophyta</taxon>
        <taxon>Magnoliopsida</taxon>
        <taxon>eudicotyledons</taxon>
        <taxon>Gunneridae</taxon>
        <taxon>Pentapetalae</taxon>
        <taxon>asterids</taxon>
        <taxon>campanulids</taxon>
        <taxon>Asterales</taxon>
        <taxon>Asteraceae</taxon>
        <taxon>Asteroideae</taxon>
        <taxon>Anthemideae</taxon>
        <taxon>Anthemidinae</taxon>
        <taxon>Tanacetum</taxon>
    </lineage>
</organism>
<reference evidence="2" key="1">
    <citation type="journal article" date="2019" name="Sci. Rep.">
        <title>Draft genome of Tanacetum cinerariifolium, the natural source of mosquito coil.</title>
        <authorList>
            <person name="Yamashiro T."/>
            <person name="Shiraishi A."/>
            <person name="Satake H."/>
            <person name="Nakayama K."/>
        </authorList>
    </citation>
    <scope>NUCLEOTIDE SEQUENCE</scope>
</reference>
<feature type="compositionally biased region" description="Basic and acidic residues" evidence="1">
    <location>
        <begin position="68"/>
        <end position="79"/>
    </location>
</feature>
<sequence>MTLQRMNVMKKITSNHDSYFHQSHHDLVDFEKSLTELNNNVRNDLEDFKRCRSIRTVHWKLFARDDGKTTGVLPKKESKTVSQEPQSKTDFEKSITKFLDGQRVTNMTEPPPPPSAHIELVNVVFTGSGKSDDHLKILKDPPPPTIVNNKIKKDKPIKTSKKGYHVNEQSYVSIPSLWMCIDGFVAFSGAMVLVENYMSGTVIRYFSFGRHLDELQVAWAHLEKKRTRLRTNTKTLKDLCSQSLETASQAKHDAVIPHQVTVNTIELLKGNNVVPLRSDTIRLVQNGCSFHRLRSEDLNQHLKDFLKLVDLLDLEVVPMTLSIAWKIPNKPSLNTHPRISMKREDRQRRSGPHRKAKTVKRFLHTRYEKGRRTPLLIGRGFLATANAVIDCRMAKIAVREGITRSILGVKGIDLDGIGAKSLYYAREDFVDYHLPREWEISRDVELNPFKDTLVFKRMVEFLGVVPINLKCNMWESEDLIEKPID</sequence>
<protein>
    <submittedName>
        <fullName evidence="2">MAK10-like protein</fullName>
    </submittedName>
</protein>